<dbReference type="EnsemblPlants" id="Pp3c1_10740V3.1">
    <property type="protein sequence ID" value="PAC:32970885.CDS.1"/>
    <property type="gene ID" value="Pp3c1_10740"/>
</dbReference>
<evidence type="ECO:0000313" key="1">
    <source>
        <dbReference type="EMBL" id="PNR62077.1"/>
    </source>
</evidence>
<dbReference type="AlphaFoldDB" id="A0A2K1L7S6"/>
<dbReference type="EMBL" id="ABEU02000001">
    <property type="protein sequence ID" value="PNR62077.1"/>
    <property type="molecule type" value="Genomic_DNA"/>
</dbReference>
<evidence type="ECO:0000313" key="2">
    <source>
        <dbReference type="EnsemblPlants" id="PAC:32970885.CDS.1"/>
    </source>
</evidence>
<reference evidence="1 3" key="1">
    <citation type="journal article" date="2008" name="Science">
        <title>The Physcomitrella genome reveals evolutionary insights into the conquest of land by plants.</title>
        <authorList>
            <person name="Rensing S."/>
            <person name="Lang D."/>
            <person name="Zimmer A."/>
            <person name="Terry A."/>
            <person name="Salamov A."/>
            <person name="Shapiro H."/>
            <person name="Nishiyama T."/>
            <person name="Perroud P.-F."/>
            <person name="Lindquist E."/>
            <person name="Kamisugi Y."/>
            <person name="Tanahashi T."/>
            <person name="Sakakibara K."/>
            <person name="Fujita T."/>
            <person name="Oishi K."/>
            <person name="Shin-I T."/>
            <person name="Kuroki Y."/>
            <person name="Toyoda A."/>
            <person name="Suzuki Y."/>
            <person name="Hashimoto A."/>
            <person name="Yamaguchi K."/>
            <person name="Sugano A."/>
            <person name="Kohara Y."/>
            <person name="Fujiyama A."/>
            <person name="Anterola A."/>
            <person name="Aoki S."/>
            <person name="Ashton N."/>
            <person name="Barbazuk W.B."/>
            <person name="Barker E."/>
            <person name="Bennetzen J."/>
            <person name="Bezanilla M."/>
            <person name="Blankenship R."/>
            <person name="Cho S.H."/>
            <person name="Dutcher S."/>
            <person name="Estelle M."/>
            <person name="Fawcett J.A."/>
            <person name="Gundlach H."/>
            <person name="Hanada K."/>
            <person name="Heyl A."/>
            <person name="Hicks K.A."/>
            <person name="Hugh J."/>
            <person name="Lohr M."/>
            <person name="Mayer K."/>
            <person name="Melkozernov A."/>
            <person name="Murata T."/>
            <person name="Nelson D."/>
            <person name="Pils B."/>
            <person name="Prigge M."/>
            <person name="Reiss B."/>
            <person name="Renner T."/>
            <person name="Rombauts S."/>
            <person name="Rushton P."/>
            <person name="Sanderfoot A."/>
            <person name="Schween G."/>
            <person name="Shiu S.-H."/>
            <person name="Stueber K."/>
            <person name="Theodoulou F.L."/>
            <person name="Tu H."/>
            <person name="Van de Peer Y."/>
            <person name="Verrier P.J."/>
            <person name="Waters E."/>
            <person name="Wood A."/>
            <person name="Yang L."/>
            <person name="Cove D."/>
            <person name="Cuming A."/>
            <person name="Hasebe M."/>
            <person name="Lucas S."/>
            <person name="Mishler D.B."/>
            <person name="Reski R."/>
            <person name="Grigoriev I."/>
            <person name="Quatrano R.S."/>
            <person name="Boore J.L."/>
        </authorList>
    </citation>
    <scope>NUCLEOTIDE SEQUENCE [LARGE SCALE GENOMIC DNA]</scope>
    <source>
        <strain evidence="2 3">cv. Gransden 2004</strain>
    </source>
</reference>
<accession>A0A2K1L7S6</accession>
<dbReference type="Proteomes" id="UP000006727">
    <property type="component" value="Chromosome 1"/>
</dbReference>
<evidence type="ECO:0000313" key="3">
    <source>
        <dbReference type="Proteomes" id="UP000006727"/>
    </source>
</evidence>
<reference evidence="1 3" key="2">
    <citation type="journal article" date="2018" name="Plant J.">
        <title>The Physcomitrella patens chromosome-scale assembly reveals moss genome structure and evolution.</title>
        <authorList>
            <person name="Lang D."/>
            <person name="Ullrich K.K."/>
            <person name="Murat F."/>
            <person name="Fuchs J."/>
            <person name="Jenkins J."/>
            <person name="Haas F.B."/>
            <person name="Piednoel M."/>
            <person name="Gundlach H."/>
            <person name="Van Bel M."/>
            <person name="Meyberg R."/>
            <person name="Vives C."/>
            <person name="Morata J."/>
            <person name="Symeonidi A."/>
            <person name="Hiss M."/>
            <person name="Muchero W."/>
            <person name="Kamisugi Y."/>
            <person name="Saleh O."/>
            <person name="Blanc G."/>
            <person name="Decker E.L."/>
            <person name="van Gessel N."/>
            <person name="Grimwood J."/>
            <person name="Hayes R.D."/>
            <person name="Graham S.W."/>
            <person name="Gunter L.E."/>
            <person name="McDaniel S.F."/>
            <person name="Hoernstein S.N.W."/>
            <person name="Larsson A."/>
            <person name="Li F.W."/>
            <person name="Perroud P.F."/>
            <person name="Phillips J."/>
            <person name="Ranjan P."/>
            <person name="Rokshar D.S."/>
            <person name="Rothfels C.J."/>
            <person name="Schneider L."/>
            <person name="Shu S."/>
            <person name="Stevenson D.W."/>
            <person name="Thummler F."/>
            <person name="Tillich M."/>
            <person name="Villarreal Aguilar J.C."/>
            <person name="Widiez T."/>
            <person name="Wong G.K."/>
            <person name="Wymore A."/>
            <person name="Zhang Y."/>
            <person name="Zimmer A.D."/>
            <person name="Quatrano R.S."/>
            <person name="Mayer K.F.X."/>
            <person name="Goodstein D."/>
            <person name="Casacuberta J.M."/>
            <person name="Vandepoele K."/>
            <person name="Reski R."/>
            <person name="Cuming A.C."/>
            <person name="Tuskan G.A."/>
            <person name="Maumus F."/>
            <person name="Salse J."/>
            <person name="Schmutz J."/>
            <person name="Rensing S.A."/>
        </authorList>
    </citation>
    <scope>NUCLEOTIDE SEQUENCE [LARGE SCALE GENOMIC DNA]</scope>
    <source>
        <strain evidence="2 3">cv. Gransden 2004</strain>
    </source>
</reference>
<proteinExistence type="predicted"/>
<keyword evidence="3" id="KW-1185">Reference proteome</keyword>
<protein>
    <submittedName>
        <fullName evidence="1 2">Uncharacterized protein</fullName>
    </submittedName>
</protein>
<sequence length="73" mass="8094">MGHTLGVVDAEVLLPRMKPEEPVGHGRPRKPESSDAELVHHFSGAYAFMNFFLERGQLIESVALFRGKGAFEV</sequence>
<gene>
    <name evidence="1" type="ORF">PHYPA_000501</name>
</gene>
<dbReference type="InParanoid" id="A0A2K1L7S6"/>
<organism evidence="1">
    <name type="scientific">Physcomitrium patens</name>
    <name type="common">Spreading-leaved earth moss</name>
    <name type="synonym">Physcomitrella patens</name>
    <dbReference type="NCBI Taxonomy" id="3218"/>
    <lineage>
        <taxon>Eukaryota</taxon>
        <taxon>Viridiplantae</taxon>
        <taxon>Streptophyta</taxon>
        <taxon>Embryophyta</taxon>
        <taxon>Bryophyta</taxon>
        <taxon>Bryophytina</taxon>
        <taxon>Bryopsida</taxon>
        <taxon>Funariidae</taxon>
        <taxon>Funariales</taxon>
        <taxon>Funariaceae</taxon>
        <taxon>Physcomitrium</taxon>
    </lineage>
</organism>
<dbReference type="Gramene" id="Pp3c1_10740V3.1">
    <property type="protein sequence ID" value="PAC:32970885.CDS.1"/>
    <property type="gene ID" value="Pp3c1_10740"/>
</dbReference>
<name>A0A2K1L7S6_PHYPA</name>
<reference evidence="2" key="3">
    <citation type="submission" date="2020-12" db="UniProtKB">
        <authorList>
            <consortium name="EnsemblPlants"/>
        </authorList>
    </citation>
    <scope>IDENTIFICATION</scope>
</reference>